<organism evidence="2 3">
    <name type="scientific">Folsomia candida</name>
    <name type="common">Springtail</name>
    <dbReference type="NCBI Taxonomy" id="158441"/>
    <lineage>
        <taxon>Eukaryota</taxon>
        <taxon>Metazoa</taxon>
        <taxon>Ecdysozoa</taxon>
        <taxon>Arthropoda</taxon>
        <taxon>Hexapoda</taxon>
        <taxon>Collembola</taxon>
        <taxon>Entomobryomorpha</taxon>
        <taxon>Isotomoidea</taxon>
        <taxon>Isotomidae</taxon>
        <taxon>Proisotominae</taxon>
        <taxon>Folsomia</taxon>
    </lineage>
</organism>
<dbReference type="AlphaFoldDB" id="A0A226D0I9"/>
<evidence type="ECO:0000313" key="3">
    <source>
        <dbReference type="Proteomes" id="UP000198287"/>
    </source>
</evidence>
<evidence type="ECO:0000256" key="1">
    <source>
        <dbReference type="SAM" id="Phobius"/>
    </source>
</evidence>
<sequence length="269" mass="30324">MRNSLCILKIYIFKETKTWSIWCAVFITLAIMGVILLPITVLTFALLRPCMPPIFTSVIYLECKSWEDDGNIGLVFRICGAILTFHLGVSLVSTFVFACDIVLIYPTVVELIILDGMQGNLSRVCHYVSSLRQYRNLQMISAMHNSVLRQPIMPILVASVTVCESFALYILVMSTFVVPFPVLIFFAGVAVNLLIVIVGRFKIMSNPYFKSVRLLKSLQNMNGSREVKRFLRSCPPSKLTLGDGKFFDKATSIVILRKCVDLLITFLLM</sequence>
<keyword evidence="3" id="KW-1185">Reference proteome</keyword>
<dbReference type="EMBL" id="LNIX01000047">
    <property type="protein sequence ID" value="OXA38171.1"/>
    <property type="molecule type" value="Genomic_DNA"/>
</dbReference>
<protein>
    <submittedName>
        <fullName evidence="2">Uncharacterized protein</fullName>
    </submittedName>
</protein>
<keyword evidence="1" id="KW-0812">Transmembrane</keyword>
<name>A0A226D0I9_FOLCA</name>
<evidence type="ECO:0000313" key="2">
    <source>
        <dbReference type="EMBL" id="OXA38171.1"/>
    </source>
</evidence>
<feature type="transmembrane region" description="Helical" evidence="1">
    <location>
        <begin position="74"/>
        <end position="105"/>
    </location>
</feature>
<accession>A0A226D0I9</accession>
<comment type="caution">
    <text evidence="2">The sequence shown here is derived from an EMBL/GenBank/DDBJ whole genome shotgun (WGS) entry which is preliminary data.</text>
</comment>
<dbReference type="Proteomes" id="UP000198287">
    <property type="component" value="Unassembled WGS sequence"/>
</dbReference>
<gene>
    <name evidence="2" type="ORF">Fcan01_26968</name>
</gene>
<keyword evidence="1" id="KW-0472">Membrane</keyword>
<proteinExistence type="predicted"/>
<reference evidence="2 3" key="1">
    <citation type="submission" date="2015-12" db="EMBL/GenBank/DDBJ databases">
        <title>The genome of Folsomia candida.</title>
        <authorList>
            <person name="Faddeeva A."/>
            <person name="Derks M.F."/>
            <person name="Anvar Y."/>
            <person name="Smit S."/>
            <person name="Van Straalen N."/>
            <person name="Roelofs D."/>
        </authorList>
    </citation>
    <scope>NUCLEOTIDE SEQUENCE [LARGE SCALE GENOMIC DNA]</scope>
    <source>
        <strain evidence="2 3">VU population</strain>
        <tissue evidence="2">Whole body</tissue>
    </source>
</reference>
<keyword evidence="1" id="KW-1133">Transmembrane helix</keyword>
<feature type="transmembrane region" description="Helical" evidence="1">
    <location>
        <begin position="152"/>
        <end position="172"/>
    </location>
</feature>
<feature type="transmembrane region" description="Helical" evidence="1">
    <location>
        <begin position="21"/>
        <end position="47"/>
    </location>
</feature>
<feature type="transmembrane region" description="Helical" evidence="1">
    <location>
        <begin position="178"/>
        <end position="201"/>
    </location>
</feature>